<keyword evidence="5" id="KW-1185">Reference proteome</keyword>
<dbReference type="EMBL" id="BMAT01000836">
    <property type="protein sequence ID" value="GFR74201.1"/>
    <property type="molecule type" value="Genomic_DNA"/>
</dbReference>
<comment type="caution">
    <text evidence="4">The sequence shown here is derived from an EMBL/GenBank/DDBJ whole genome shotgun (WGS) entry which is preliminary data.</text>
</comment>
<dbReference type="Pfam" id="PF02338">
    <property type="entry name" value="OTU"/>
    <property type="match status" value="1"/>
</dbReference>
<feature type="region of interest" description="Disordered" evidence="2">
    <location>
        <begin position="52"/>
        <end position="85"/>
    </location>
</feature>
<evidence type="ECO:0000313" key="5">
    <source>
        <dbReference type="Proteomes" id="UP000762676"/>
    </source>
</evidence>
<evidence type="ECO:0000313" key="4">
    <source>
        <dbReference type="EMBL" id="GFR74201.1"/>
    </source>
</evidence>
<dbReference type="InterPro" id="IPR038765">
    <property type="entry name" value="Papain-like_cys_pep_sf"/>
</dbReference>
<feature type="compositionally biased region" description="Basic and acidic residues" evidence="2">
    <location>
        <begin position="223"/>
        <end position="232"/>
    </location>
</feature>
<dbReference type="InterPro" id="IPR050704">
    <property type="entry name" value="Peptidase_C85-like"/>
</dbReference>
<dbReference type="SUPFAM" id="SSF54001">
    <property type="entry name" value="Cysteine proteinases"/>
    <property type="match status" value="1"/>
</dbReference>
<reference evidence="4 5" key="1">
    <citation type="journal article" date="2021" name="Elife">
        <title>Chloroplast acquisition without the gene transfer in kleptoplastic sea slugs, Plakobranchus ocellatus.</title>
        <authorList>
            <person name="Maeda T."/>
            <person name="Takahashi S."/>
            <person name="Yoshida T."/>
            <person name="Shimamura S."/>
            <person name="Takaki Y."/>
            <person name="Nagai Y."/>
            <person name="Toyoda A."/>
            <person name="Suzuki Y."/>
            <person name="Arimoto A."/>
            <person name="Ishii H."/>
            <person name="Satoh N."/>
            <person name="Nishiyama T."/>
            <person name="Hasebe M."/>
            <person name="Maruyama T."/>
            <person name="Minagawa J."/>
            <person name="Obokata J."/>
            <person name="Shigenobu S."/>
        </authorList>
    </citation>
    <scope>NUCLEOTIDE SEQUENCE [LARGE SCALE GENOMIC DNA]</scope>
</reference>
<dbReference type="InterPro" id="IPR003323">
    <property type="entry name" value="OTU_dom"/>
</dbReference>
<organism evidence="4 5">
    <name type="scientific">Elysia marginata</name>
    <dbReference type="NCBI Taxonomy" id="1093978"/>
    <lineage>
        <taxon>Eukaryota</taxon>
        <taxon>Metazoa</taxon>
        <taxon>Spiralia</taxon>
        <taxon>Lophotrochozoa</taxon>
        <taxon>Mollusca</taxon>
        <taxon>Gastropoda</taxon>
        <taxon>Heterobranchia</taxon>
        <taxon>Euthyneura</taxon>
        <taxon>Panpulmonata</taxon>
        <taxon>Sacoglossa</taxon>
        <taxon>Placobranchoidea</taxon>
        <taxon>Plakobranchidae</taxon>
        <taxon>Elysia</taxon>
    </lineage>
</organism>
<dbReference type="PANTHER" id="PTHR12419:SF10">
    <property type="entry name" value="DEUBIQUITINASE OTUD6B"/>
    <property type="match status" value="1"/>
</dbReference>
<dbReference type="PROSITE" id="PS50802">
    <property type="entry name" value="OTU"/>
    <property type="match status" value="1"/>
</dbReference>
<name>A0AAV4FMP5_9GAST</name>
<dbReference type="PANTHER" id="PTHR12419">
    <property type="entry name" value="OTU DOMAIN CONTAINING PROTEIN"/>
    <property type="match status" value="1"/>
</dbReference>
<evidence type="ECO:0000259" key="3">
    <source>
        <dbReference type="PROSITE" id="PS50802"/>
    </source>
</evidence>
<dbReference type="AlphaFoldDB" id="A0AAV4FMP5"/>
<dbReference type="GO" id="GO:0016579">
    <property type="term" value="P:protein deubiquitination"/>
    <property type="evidence" value="ECO:0007669"/>
    <property type="project" value="TreeGrafter"/>
</dbReference>
<proteinExistence type="predicted"/>
<dbReference type="Proteomes" id="UP000762676">
    <property type="component" value="Unassembled WGS sequence"/>
</dbReference>
<accession>A0AAV4FMP5</accession>
<feature type="region of interest" description="Disordered" evidence="2">
    <location>
        <begin position="211"/>
        <end position="232"/>
    </location>
</feature>
<gene>
    <name evidence="4" type="ORF">ElyMa_000424200</name>
</gene>
<evidence type="ECO:0000256" key="1">
    <source>
        <dbReference type="ARBA" id="ARBA00022801"/>
    </source>
</evidence>
<sequence>MPSIIVLTYLISGPSAWSTASPASLESHSNCKRSAGMKTSLNFWRKRKRVQSVSGQTASESRRLRTGRAHVTSRWPRSKKSSNTDSWSCMSLYSALSHQLAQRNLQHSTTELRHKTSEYMREHRDDFLPFLTHPDTGDALTDDEFEQYCDKTASTPVWGGQVELRALSEALRVPIEVLQAETEPMLIGDATQDKPLTVVYHRHIYRLGEHYNSVKATPPPSAEGRDEGDAHT</sequence>
<protein>
    <submittedName>
        <fullName evidence="4">OTU domain-containing protein 6B-like</fullName>
    </submittedName>
</protein>
<dbReference type="CDD" id="cd22761">
    <property type="entry name" value="OTU_OTUD6"/>
    <property type="match status" value="1"/>
</dbReference>
<dbReference type="InterPro" id="IPR049772">
    <property type="entry name" value="OTU_OTUD6"/>
</dbReference>
<keyword evidence="1" id="KW-0378">Hydrolase</keyword>
<evidence type="ECO:0000256" key="2">
    <source>
        <dbReference type="SAM" id="MobiDB-lite"/>
    </source>
</evidence>
<feature type="domain" description="OTU" evidence="3">
    <location>
        <begin position="100"/>
        <end position="217"/>
    </location>
</feature>
<dbReference type="Gene3D" id="3.90.70.80">
    <property type="match status" value="1"/>
</dbReference>
<dbReference type="GO" id="GO:0004843">
    <property type="term" value="F:cysteine-type deubiquitinase activity"/>
    <property type="evidence" value="ECO:0007669"/>
    <property type="project" value="TreeGrafter"/>
</dbReference>